<keyword evidence="1" id="KW-0472">Membrane</keyword>
<evidence type="ECO:0000313" key="2">
    <source>
        <dbReference type="EMBL" id="KAJ8964212.1"/>
    </source>
</evidence>
<dbReference type="AlphaFoldDB" id="A0AAV8ZHY1"/>
<name>A0AAV8ZHY1_9CUCU</name>
<keyword evidence="3" id="KW-1185">Reference proteome</keyword>
<evidence type="ECO:0000313" key="3">
    <source>
        <dbReference type="Proteomes" id="UP001162156"/>
    </source>
</evidence>
<feature type="transmembrane region" description="Helical" evidence="1">
    <location>
        <begin position="73"/>
        <end position="95"/>
    </location>
</feature>
<keyword evidence="1" id="KW-0812">Transmembrane</keyword>
<reference evidence="2" key="1">
    <citation type="journal article" date="2023" name="Insect Mol. Biol.">
        <title>Genome sequencing provides insights into the evolution of gene families encoding plant cell wall-degrading enzymes in longhorned beetles.</title>
        <authorList>
            <person name="Shin N.R."/>
            <person name="Okamura Y."/>
            <person name="Kirsch R."/>
            <person name="Pauchet Y."/>
        </authorList>
    </citation>
    <scope>NUCLEOTIDE SEQUENCE</scope>
    <source>
        <strain evidence="2">RBIC_L_NR</strain>
    </source>
</reference>
<sequence length="109" mass="12712">MSFKQDVKLLFTPYYIFNIILSLSYVILKRTPGVCNYLFATDTCEFDGRETEILFFLIIVVAMRTRKAGSVSMINYLSSSFIYTKAANLILWFSADFFNGNHLWNNIYM</sequence>
<dbReference type="EMBL" id="JANEYF010001415">
    <property type="protein sequence ID" value="KAJ8964212.1"/>
    <property type="molecule type" value="Genomic_DNA"/>
</dbReference>
<feature type="transmembrane region" description="Helical" evidence="1">
    <location>
        <begin position="12"/>
        <end position="28"/>
    </location>
</feature>
<comment type="caution">
    <text evidence="2">The sequence shown here is derived from an EMBL/GenBank/DDBJ whole genome shotgun (WGS) entry which is preliminary data.</text>
</comment>
<organism evidence="2 3">
    <name type="scientific">Rhamnusium bicolor</name>
    <dbReference type="NCBI Taxonomy" id="1586634"/>
    <lineage>
        <taxon>Eukaryota</taxon>
        <taxon>Metazoa</taxon>
        <taxon>Ecdysozoa</taxon>
        <taxon>Arthropoda</taxon>
        <taxon>Hexapoda</taxon>
        <taxon>Insecta</taxon>
        <taxon>Pterygota</taxon>
        <taxon>Neoptera</taxon>
        <taxon>Endopterygota</taxon>
        <taxon>Coleoptera</taxon>
        <taxon>Polyphaga</taxon>
        <taxon>Cucujiformia</taxon>
        <taxon>Chrysomeloidea</taxon>
        <taxon>Cerambycidae</taxon>
        <taxon>Lepturinae</taxon>
        <taxon>Rhagiini</taxon>
        <taxon>Rhamnusium</taxon>
    </lineage>
</organism>
<keyword evidence="1" id="KW-1133">Transmembrane helix</keyword>
<accession>A0AAV8ZHY1</accession>
<protein>
    <submittedName>
        <fullName evidence="2">Uncharacterized protein</fullName>
    </submittedName>
</protein>
<proteinExistence type="predicted"/>
<dbReference type="Proteomes" id="UP001162156">
    <property type="component" value="Unassembled WGS sequence"/>
</dbReference>
<evidence type="ECO:0000256" key="1">
    <source>
        <dbReference type="SAM" id="Phobius"/>
    </source>
</evidence>
<gene>
    <name evidence="2" type="ORF">NQ314_005041</name>
</gene>